<organism evidence="1">
    <name type="scientific">freshwater metagenome</name>
    <dbReference type="NCBI Taxonomy" id="449393"/>
    <lineage>
        <taxon>unclassified sequences</taxon>
        <taxon>metagenomes</taxon>
        <taxon>ecological metagenomes</taxon>
    </lineage>
</organism>
<dbReference type="EMBL" id="CAFBMR010000057">
    <property type="protein sequence ID" value="CAB4919529.1"/>
    <property type="molecule type" value="Genomic_DNA"/>
</dbReference>
<dbReference type="InterPro" id="IPR027595">
    <property type="entry name" value="CHP04338"/>
</dbReference>
<accession>A0A6J7HU97</accession>
<name>A0A6J7HU97_9ZZZZ</name>
<reference evidence="1" key="1">
    <citation type="submission" date="2020-05" db="EMBL/GenBank/DDBJ databases">
        <authorList>
            <person name="Chiriac C."/>
            <person name="Salcher M."/>
            <person name="Ghai R."/>
            <person name="Kavagutti S V."/>
        </authorList>
    </citation>
    <scope>NUCLEOTIDE SEQUENCE</scope>
</reference>
<dbReference type="AlphaFoldDB" id="A0A6J7HU97"/>
<gene>
    <name evidence="1" type="ORF">UFOPK3610_01324</name>
</gene>
<proteinExistence type="predicted"/>
<protein>
    <submittedName>
        <fullName evidence="1">Unannotated protein</fullName>
    </submittedName>
</protein>
<evidence type="ECO:0000313" key="1">
    <source>
        <dbReference type="EMBL" id="CAB4919529.1"/>
    </source>
</evidence>
<sequence>MWVLGDVRPSAYRHNMNRDSHRSAVYAAEDQIAALLARGGEVDFFGSSITLPIERRFADVRSIQAYADAVLGLPTVRRDWPTCGAVSVRERAGSSRATYERDGSVIAIPLAGPPPRWAARELVVLHEVAHHLAYSKDREIAAHGPEFISAMGVLVEIVIGPEVALVLRAAFDGVGV</sequence>
<dbReference type="NCBIfam" id="TIGR04338">
    <property type="entry name" value="HEXXH_Rv0185"/>
    <property type="match status" value="1"/>
</dbReference>